<protein>
    <recommendedName>
        <fullName evidence="5">MYND-type domain-containing protein</fullName>
    </recommendedName>
</protein>
<reference evidence="6 7" key="1">
    <citation type="submission" date="2014-04" db="EMBL/GenBank/DDBJ databases">
        <authorList>
            <consortium name="DOE Joint Genome Institute"/>
            <person name="Kuo A."/>
            <person name="Kohler A."/>
            <person name="Costa M.D."/>
            <person name="Nagy L.G."/>
            <person name="Floudas D."/>
            <person name="Copeland A."/>
            <person name="Barry K.W."/>
            <person name="Cichocki N."/>
            <person name="Veneault-Fourrey C."/>
            <person name="LaButti K."/>
            <person name="Lindquist E.A."/>
            <person name="Lipzen A."/>
            <person name="Lundell T."/>
            <person name="Morin E."/>
            <person name="Murat C."/>
            <person name="Sun H."/>
            <person name="Tunlid A."/>
            <person name="Henrissat B."/>
            <person name="Grigoriev I.V."/>
            <person name="Hibbett D.S."/>
            <person name="Martin F."/>
            <person name="Nordberg H.P."/>
            <person name="Cantor M.N."/>
            <person name="Hua S.X."/>
        </authorList>
    </citation>
    <scope>NUCLEOTIDE SEQUENCE [LARGE SCALE GENOMIC DNA]</scope>
    <source>
        <strain evidence="6 7">Marx 270</strain>
    </source>
</reference>
<evidence type="ECO:0000313" key="6">
    <source>
        <dbReference type="EMBL" id="KIN96332.1"/>
    </source>
</evidence>
<evidence type="ECO:0000313" key="7">
    <source>
        <dbReference type="Proteomes" id="UP000054217"/>
    </source>
</evidence>
<dbReference type="GO" id="GO:0008270">
    <property type="term" value="F:zinc ion binding"/>
    <property type="evidence" value="ECO:0007669"/>
    <property type="project" value="UniProtKB-KW"/>
</dbReference>
<accession>A0A0C3IH52</accession>
<name>A0A0C3IH52_PISTI</name>
<dbReference type="InParanoid" id="A0A0C3IH52"/>
<dbReference type="SUPFAM" id="SSF144232">
    <property type="entry name" value="HIT/MYND zinc finger-like"/>
    <property type="match status" value="1"/>
</dbReference>
<evidence type="ECO:0000256" key="3">
    <source>
        <dbReference type="ARBA" id="ARBA00022833"/>
    </source>
</evidence>
<dbReference type="STRING" id="870435.A0A0C3IH52"/>
<dbReference type="InterPro" id="IPR002893">
    <property type="entry name" value="Znf_MYND"/>
</dbReference>
<dbReference type="OrthoDB" id="2646737at2759"/>
<dbReference type="Pfam" id="PF01753">
    <property type="entry name" value="zf-MYND"/>
    <property type="match status" value="1"/>
</dbReference>
<keyword evidence="2 4" id="KW-0863">Zinc-finger</keyword>
<keyword evidence="1" id="KW-0479">Metal-binding</keyword>
<evidence type="ECO:0000256" key="2">
    <source>
        <dbReference type="ARBA" id="ARBA00022771"/>
    </source>
</evidence>
<feature type="domain" description="MYND-type" evidence="5">
    <location>
        <begin position="429"/>
        <end position="471"/>
    </location>
</feature>
<dbReference type="HOGENOM" id="CLU_027660_0_0_1"/>
<sequence length="497" mass="56208">MPVLDEAVKTAIDELASGSVQAVSTLTLMVLRDKCSFVQFQWITTAFYEILNSGRLQRAKEENAKDQSVHPTLQVMALRSLACIVPEGALQEAEAKETCDALLIHWPSILEWILYLKSDYVDRSCIDVAFRVRAKRSIVDFIGLILHADLRPIVPTMFQSPGLLYTLTSLWRLEVEDPNFSCCNDGKDEMAPVYCTPGILDCWQAIFMHTEGWSWDDLVALFDNDGALLASTALAHLRHDIAQVPMDYDRIICDIHLMTTFSIKESVCMGLLKQGSMPTVVSLMFSLARSNELPPDAPPLVTKALSYACWYIRSYVEGGDGLTWITQVIKAGLLEALLLVEPWMKYLPDPDDWEPLQELYGEIFPKYSIHRPVLELLAKAHKDIEAAGLPEKMQKDTLVSVAWGDFDGALRSRLPLLTKDGTINYWCQNVKCGKSRPAAEFKQCTGCLQVYYCSKECQSLDWKYGGHQNYCHTIQKRRARESTCFLRHVIFPDCNRS</sequence>
<organism evidence="6 7">
    <name type="scientific">Pisolithus tinctorius Marx 270</name>
    <dbReference type="NCBI Taxonomy" id="870435"/>
    <lineage>
        <taxon>Eukaryota</taxon>
        <taxon>Fungi</taxon>
        <taxon>Dikarya</taxon>
        <taxon>Basidiomycota</taxon>
        <taxon>Agaricomycotina</taxon>
        <taxon>Agaricomycetes</taxon>
        <taxon>Agaricomycetidae</taxon>
        <taxon>Boletales</taxon>
        <taxon>Sclerodermatineae</taxon>
        <taxon>Pisolithaceae</taxon>
        <taxon>Pisolithus</taxon>
    </lineage>
</organism>
<evidence type="ECO:0000256" key="4">
    <source>
        <dbReference type="PROSITE-ProRule" id="PRU00134"/>
    </source>
</evidence>
<gene>
    <name evidence="6" type="ORF">M404DRAFT_247797</name>
</gene>
<dbReference type="Gene3D" id="6.10.140.2220">
    <property type="match status" value="1"/>
</dbReference>
<evidence type="ECO:0000256" key="1">
    <source>
        <dbReference type="ARBA" id="ARBA00022723"/>
    </source>
</evidence>
<dbReference type="EMBL" id="KN832049">
    <property type="protein sequence ID" value="KIN96332.1"/>
    <property type="molecule type" value="Genomic_DNA"/>
</dbReference>
<dbReference type="PROSITE" id="PS50865">
    <property type="entry name" value="ZF_MYND_2"/>
    <property type="match status" value="1"/>
</dbReference>
<reference evidence="7" key="2">
    <citation type="submission" date="2015-01" db="EMBL/GenBank/DDBJ databases">
        <title>Evolutionary Origins and Diversification of the Mycorrhizal Mutualists.</title>
        <authorList>
            <consortium name="DOE Joint Genome Institute"/>
            <consortium name="Mycorrhizal Genomics Consortium"/>
            <person name="Kohler A."/>
            <person name="Kuo A."/>
            <person name="Nagy L.G."/>
            <person name="Floudas D."/>
            <person name="Copeland A."/>
            <person name="Barry K.W."/>
            <person name="Cichocki N."/>
            <person name="Veneault-Fourrey C."/>
            <person name="LaButti K."/>
            <person name="Lindquist E.A."/>
            <person name="Lipzen A."/>
            <person name="Lundell T."/>
            <person name="Morin E."/>
            <person name="Murat C."/>
            <person name="Riley R."/>
            <person name="Ohm R."/>
            <person name="Sun H."/>
            <person name="Tunlid A."/>
            <person name="Henrissat B."/>
            <person name="Grigoriev I.V."/>
            <person name="Hibbett D.S."/>
            <person name="Martin F."/>
        </authorList>
    </citation>
    <scope>NUCLEOTIDE SEQUENCE [LARGE SCALE GENOMIC DNA]</scope>
    <source>
        <strain evidence="7">Marx 270</strain>
    </source>
</reference>
<keyword evidence="7" id="KW-1185">Reference proteome</keyword>
<proteinExistence type="predicted"/>
<dbReference type="Proteomes" id="UP000054217">
    <property type="component" value="Unassembled WGS sequence"/>
</dbReference>
<evidence type="ECO:0000259" key="5">
    <source>
        <dbReference type="PROSITE" id="PS50865"/>
    </source>
</evidence>
<dbReference type="AlphaFoldDB" id="A0A0C3IH52"/>
<keyword evidence="3" id="KW-0862">Zinc</keyword>